<evidence type="ECO:0000256" key="1">
    <source>
        <dbReference type="ARBA" id="ARBA00000137"/>
    </source>
</evidence>
<reference evidence="30" key="1">
    <citation type="submission" date="2025-08" db="UniProtKB">
        <authorList>
            <consortium name="RefSeq"/>
        </authorList>
    </citation>
    <scope>IDENTIFICATION</scope>
</reference>
<evidence type="ECO:0000256" key="23">
    <source>
        <dbReference type="PIRSR" id="PIRSR000865-2"/>
    </source>
</evidence>
<evidence type="ECO:0000256" key="15">
    <source>
        <dbReference type="ARBA" id="ARBA00022963"/>
    </source>
</evidence>
<evidence type="ECO:0000256" key="22">
    <source>
        <dbReference type="PIRSR" id="PIRSR000865-1"/>
    </source>
</evidence>
<keyword evidence="7 26" id="KW-0162">Chylomicron</keyword>
<evidence type="ECO:0000256" key="16">
    <source>
        <dbReference type="ARBA" id="ARBA00023074"/>
    </source>
</evidence>
<dbReference type="RefSeq" id="XP_029002797.1">
    <property type="nucleotide sequence ID" value="XM_029146964.3"/>
</dbReference>
<keyword evidence="12 26" id="KW-0732">Signal</keyword>
<dbReference type="InParanoid" id="A0A6P7M919"/>
<dbReference type="GO" id="GO:0034185">
    <property type="term" value="F:apolipoprotein binding"/>
    <property type="evidence" value="ECO:0007669"/>
    <property type="project" value="TreeGrafter"/>
</dbReference>
<dbReference type="PROSITE" id="PS50095">
    <property type="entry name" value="PLAT"/>
    <property type="match status" value="1"/>
</dbReference>
<dbReference type="Gene3D" id="2.60.60.20">
    <property type="entry name" value="PLAT/LH2 domain"/>
    <property type="match status" value="1"/>
</dbReference>
<dbReference type="GO" id="GO:0046872">
    <property type="term" value="F:metal ion binding"/>
    <property type="evidence" value="ECO:0007669"/>
    <property type="project" value="UniProtKB-KW"/>
</dbReference>
<gene>
    <name evidence="30" type="primary">lpla</name>
</gene>
<evidence type="ECO:0000256" key="2">
    <source>
        <dbReference type="ARBA" id="ARBA00004498"/>
    </source>
</evidence>
<dbReference type="SUPFAM" id="SSF49723">
    <property type="entry name" value="Lipase/lipooxygenase domain (PLAT/LH2 domain)"/>
    <property type="match status" value="1"/>
</dbReference>
<keyword evidence="16 26" id="KW-0944">Nitration</keyword>
<feature type="active site" description="Nucleophile" evidence="22">
    <location>
        <position position="178"/>
    </location>
</feature>
<evidence type="ECO:0000256" key="24">
    <source>
        <dbReference type="PROSITE-ProRule" id="PRU00152"/>
    </source>
</evidence>
<dbReference type="PRINTS" id="PR00821">
    <property type="entry name" value="TAGLIPASE"/>
</dbReference>
<keyword evidence="10 26" id="KW-0358">Heparin-binding</keyword>
<dbReference type="PIRSF" id="PIRSF000865">
    <property type="entry name" value="Lipoprotein_lipase_LIPH"/>
    <property type="match status" value="1"/>
</dbReference>
<dbReference type="GO" id="GO:0034361">
    <property type="term" value="C:very-low-density lipoprotein particle"/>
    <property type="evidence" value="ECO:0007669"/>
    <property type="project" value="UniProtKB-KW"/>
</dbReference>
<dbReference type="Proteomes" id="UP000515150">
    <property type="component" value="Chromosome 4"/>
</dbReference>
<dbReference type="PRINTS" id="PR00822">
    <property type="entry name" value="LIPOLIPASE"/>
</dbReference>
<evidence type="ECO:0000256" key="10">
    <source>
        <dbReference type="ARBA" id="ARBA00022674"/>
    </source>
</evidence>
<proteinExistence type="inferred from homology"/>
<evidence type="ECO:0000256" key="20">
    <source>
        <dbReference type="ARBA" id="ARBA00023180"/>
    </source>
</evidence>
<evidence type="ECO:0000313" key="30">
    <source>
        <dbReference type="RefSeq" id="XP_029002797.1"/>
    </source>
</evidence>
<dbReference type="InterPro" id="IPR033906">
    <property type="entry name" value="Lipase_N"/>
</dbReference>
<evidence type="ECO:0000256" key="9">
    <source>
        <dbReference type="ARBA" id="ARBA00022530"/>
    </source>
</evidence>
<dbReference type="GO" id="GO:0042627">
    <property type="term" value="C:chylomicron"/>
    <property type="evidence" value="ECO:0007669"/>
    <property type="project" value="UniProtKB-KW"/>
</dbReference>
<evidence type="ECO:0000256" key="14">
    <source>
        <dbReference type="ARBA" id="ARBA00022837"/>
    </source>
</evidence>
<feature type="active site" description="Charge relay system" evidence="22">
    <location>
        <position position="202"/>
    </location>
</feature>
<evidence type="ECO:0000256" key="6">
    <source>
        <dbReference type="ARBA" id="ARBA00022475"/>
    </source>
</evidence>
<feature type="chain" id="PRO_5028514149" description="Lipoprotein lipase" evidence="26">
    <location>
        <begin position="24"/>
        <end position="515"/>
    </location>
</feature>
<dbReference type="InterPro" id="IPR013818">
    <property type="entry name" value="Lipase"/>
</dbReference>
<evidence type="ECO:0000256" key="8">
    <source>
        <dbReference type="ARBA" id="ARBA00022525"/>
    </source>
</evidence>
<comment type="catalytic activity">
    <reaction evidence="1 26">
        <text>a triacylglycerol + H2O = a diacylglycerol + a fatty acid + H(+)</text>
        <dbReference type="Rhea" id="RHEA:12044"/>
        <dbReference type="ChEBI" id="CHEBI:15377"/>
        <dbReference type="ChEBI" id="CHEBI:15378"/>
        <dbReference type="ChEBI" id="CHEBI:17855"/>
        <dbReference type="ChEBI" id="CHEBI:18035"/>
        <dbReference type="ChEBI" id="CHEBI:28868"/>
        <dbReference type="EC" id="3.1.1.34"/>
    </reaction>
</comment>
<dbReference type="GO" id="GO:0004465">
    <property type="term" value="F:lipoprotein lipase activity"/>
    <property type="evidence" value="ECO:0007669"/>
    <property type="project" value="UniProtKB-UniRule"/>
</dbReference>
<dbReference type="FunFam" id="3.40.50.1820:FF:000031">
    <property type="entry name" value="Lipoprotein lipase"/>
    <property type="match status" value="1"/>
</dbReference>
<dbReference type="GO" id="GO:0019433">
    <property type="term" value="P:triglyceride catabolic process"/>
    <property type="evidence" value="ECO:0007669"/>
    <property type="project" value="UniProtKB-UniRule"/>
</dbReference>
<evidence type="ECO:0000313" key="29">
    <source>
        <dbReference type="Proteomes" id="UP000515150"/>
    </source>
</evidence>
<keyword evidence="21 26" id="KW-0850">VLDL</keyword>
<comment type="PTM">
    <text evidence="26">Tyrosine nitration after lipopolysaccharide (LPS) challenge down-regulates the lipase activity.</text>
</comment>
<keyword evidence="20" id="KW-0325">Glycoprotein</keyword>
<comment type="function">
    <text evidence="26">Key enzyme in triglyceride metabolism. Catalyzes the hydrolysis of triglycerides from circulating chylomicrons and very low density lipoproteins (VLDL), and thereby plays an important role in lipid clearance from the blood stream, lipid utilization and storage. Mediates margination of triglyceride-rich lipoprotein particles in capillaries. Recruited to its site of action on the luminal surface of vascular endothelium by binding to GPIHBP1 and cell surface heparan sulfate proteoglycans.</text>
</comment>
<accession>A0A6P7M919</accession>
<evidence type="ECO:0000256" key="17">
    <source>
        <dbReference type="ARBA" id="ARBA00023098"/>
    </source>
</evidence>
<dbReference type="KEGG" id="bspl:114853517"/>
<evidence type="ECO:0000256" key="21">
    <source>
        <dbReference type="ARBA" id="ARBA00023313"/>
    </source>
</evidence>
<feature type="binding site" evidence="23">
    <location>
        <position position="213"/>
    </location>
    <ligand>
        <name>Ca(2+)</name>
        <dbReference type="ChEBI" id="CHEBI:29108"/>
    </ligand>
</feature>
<dbReference type="GO" id="GO:0005886">
    <property type="term" value="C:plasma membrane"/>
    <property type="evidence" value="ECO:0007669"/>
    <property type="project" value="UniProtKB-SubCell"/>
</dbReference>
<dbReference type="SUPFAM" id="SSF53474">
    <property type="entry name" value="alpha/beta-Hydrolases"/>
    <property type="match status" value="1"/>
</dbReference>
<evidence type="ECO:0000256" key="7">
    <source>
        <dbReference type="ARBA" id="ARBA00022513"/>
    </source>
</evidence>
<dbReference type="PANTHER" id="PTHR11610:SF3">
    <property type="entry name" value="LIPOPROTEIN LIPASE"/>
    <property type="match status" value="1"/>
</dbReference>
<keyword evidence="19 26" id="KW-1015">Disulfide bond</keyword>
<dbReference type="InterPro" id="IPR002330">
    <property type="entry name" value="Lipo_Lipase"/>
</dbReference>
<dbReference type="GeneID" id="114853517"/>
<dbReference type="GO" id="GO:0008201">
    <property type="term" value="F:heparin binding"/>
    <property type="evidence" value="ECO:0007669"/>
    <property type="project" value="UniProtKB-UniRule"/>
</dbReference>
<dbReference type="OrthoDB" id="199913at2759"/>
<dbReference type="AlphaFoldDB" id="A0A6P7M919"/>
<dbReference type="InterPro" id="IPR036392">
    <property type="entry name" value="PLAT/LH2_dom_sf"/>
</dbReference>
<keyword evidence="30" id="KW-0449">Lipoprotein</keyword>
<dbReference type="PANTHER" id="PTHR11610">
    <property type="entry name" value="LIPASE"/>
    <property type="match status" value="1"/>
</dbReference>
<evidence type="ECO:0000256" key="26">
    <source>
        <dbReference type="RuleBase" id="RU362020"/>
    </source>
</evidence>
<dbReference type="InterPro" id="IPR016272">
    <property type="entry name" value="Lipase_LIPH"/>
</dbReference>
<keyword evidence="14 23" id="KW-0106">Calcium</keyword>
<name>A0A6P7M919_BETSP</name>
<keyword evidence="18 26" id="KW-0472">Membrane</keyword>
<dbReference type="EC" id="3.1.1.34" evidence="4 26"/>
<protein>
    <recommendedName>
        <fullName evidence="5 26">Lipoprotein lipase</fullName>
        <shortName evidence="26">LPL</shortName>
        <ecNumber evidence="4 26">3.1.1.34</ecNumber>
    </recommendedName>
</protein>
<dbReference type="InterPro" id="IPR001024">
    <property type="entry name" value="PLAT/LH2_dom"/>
</dbReference>
<keyword evidence="15 26" id="KW-0442">Lipid degradation</keyword>
<evidence type="ECO:0000256" key="25">
    <source>
        <dbReference type="RuleBase" id="RU004262"/>
    </source>
</evidence>
<evidence type="ECO:0000259" key="28">
    <source>
        <dbReference type="PROSITE" id="PS50095"/>
    </source>
</evidence>
<feature type="active site" description="Charge relay system" evidence="22">
    <location>
        <position position="290"/>
    </location>
</feature>
<dbReference type="Gene3D" id="3.40.50.1820">
    <property type="entry name" value="alpha/beta hydrolase"/>
    <property type="match status" value="1"/>
</dbReference>
<feature type="domain" description="PLAT" evidence="28">
    <location>
        <begin position="363"/>
        <end position="486"/>
    </location>
</feature>
<evidence type="ECO:0000256" key="11">
    <source>
        <dbReference type="ARBA" id="ARBA00022723"/>
    </source>
</evidence>
<dbReference type="InterPro" id="IPR000734">
    <property type="entry name" value="TAG_lipase"/>
</dbReference>
<dbReference type="CTD" id="30354"/>
<keyword evidence="11 23" id="KW-0479">Metal-binding</keyword>
<evidence type="ECO:0000256" key="13">
    <source>
        <dbReference type="ARBA" id="ARBA00022801"/>
    </source>
</evidence>
<dbReference type="GO" id="GO:0034372">
    <property type="term" value="P:very-low-density lipoprotein particle remodeling"/>
    <property type="evidence" value="ECO:0007669"/>
    <property type="project" value="TreeGrafter"/>
</dbReference>
<dbReference type="CDD" id="cd00707">
    <property type="entry name" value="Pancreat_lipase_like"/>
    <property type="match status" value="1"/>
</dbReference>
<keyword evidence="6 26" id="KW-1003">Cell membrane</keyword>
<dbReference type="SMART" id="SM00308">
    <property type="entry name" value="LH2"/>
    <property type="match status" value="1"/>
</dbReference>
<feature type="region of interest" description="Disordered" evidence="27">
    <location>
        <begin position="489"/>
        <end position="515"/>
    </location>
</feature>
<keyword evidence="13 26" id="KW-0378">Hydrolase</keyword>
<feature type="binding site" evidence="23">
    <location>
        <position position="221"/>
    </location>
    <ligand>
        <name>Ca(2+)</name>
        <dbReference type="ChEBI" id="CHEBI:29108"/>
    </ligand>
</feature>
<evidence type="ECO:0000256" key="5">
    <source>
        <dbReference type="ARBA" id="ARBA00018617"/>
    </source>
</evidence>
<dbReference type="NCBIfam" id="TIGR03230">
    <property type="entry name" value="lipo_lipase"/>
    <property type="match status" value="1"/>
</dbReference>
<keyword evidence="9" id="KW-0272">Extracellular matrix</keyword>
<keyword evidence="17 26" id="KW-0443">Lipid metabolism</keyword>
<dbReference type="Pfam" id="PF01477">
    <property type="entry name" value="PLAT"/>
    <property type="match status" value="1"/>
</dbReference>
<dbReference type="InterPro" id="IPR029058">
    <property type="entry name" value="AB_hydrolase_fold"/>
</dbReference>
<keyword evidence="8 26" id="KW-0964">Secreted</keyword>
<evidence type="ECO:0000256" key="18">
    <source>
        <dbReference type="ARBA" id="ARBA00023136"/>
    </source>
</evidence>
<evidence type="ECO:0000256" key="19">
    <source>
        <dbReference type="ARBA" id="ARBA00023157"/>
    </source>
</evidence>
<evidence type="ECO:0000256" key="12">
    <source>
        <dbReference type="ARBA" id="ARBA00022729"/>
    </source>
</evidence>
<comment type="caution">
    <text evidence="24">Lacks conserved residue(s) required for the propagation of feature annotation.</text>
</comment>
<evidence type="ECO:0000256" key="27">
    <source>
        <dbReference type="SAM" id="MobiDB-lite"/>
    </source>
</evidence>
<evidence type="ECO:0000256" key="4">
    <source>
        <dbReference type="ARBA" id="ARBA00013181"/>
    </source>
</evidence>
<dbReference type="Pfam" id="PF00151">
    <property type="entry name" value="Lipase"/>
    <property type="match status" value="1"/>
</dbReference>
<organism evidence="29 30">
    <name type="scientific">Betta splendens</name>
    <name type="common">Siamese fighting fish</name>
    <dbReference type="NCBI Taxonomy" id="158456"/>
    <lineage>
        <taxon>Eukaryota</taxon>
        <taxon>Metazoa</taxon>
        <taxon>Chordata</taxon>
        <taxon>Craniata</taxon>
        <taxon>Vertebrata</taxon>
        <taxon>Euteleostomi</taxon>
        <taxon>Actinopterygii</taxon>
        <taxon>Neopterygii</taxon>
        <taxon>Teleostei</taxon>
        <taxon>Neoteleostei</taxon>
        <taxon>Acanthomorphata</taxon>
        <taxon>Anabantaria</taxon>
        <taxon>Anabantiformes</taxon>
        <taxon>Anabantoidei</taxon>
        <taxon>Osphronemidae</taxon>
        <taxon>Betta</taxon>
    </lineage>
</organism>
<comment type="subcellular location">
    <subcellularLocation>
        <location evidence="26">Cell membrane</location>
        <topology evidence="26">Peripheral membrane protein</topology>
        <orientation evidence="26">Extracellular side</orientation>
    </subcellularLocation>
    <subcellularLocation>
        <location evidence="26">Secreted</location>
    </subcellularLocation>
    <subcellularLocation>
        <location evidence="2 26">Secreted</location>
        <location evidence="2 26">Extracellular space</location>
        <location evidence="2 26">Extracellular matrix</location>
    </subcellularLocation>
    <text evidence="26">Newly synthesized LPL binds to cell surface heparan proteoglycans and is then released by heparanase. Subsequently, it becomes attached to heparan proteoglycan on endothelial cells. Locates to the plasma membrane of microvilli of hepatocytes with triglyceride-rich lipoproteins (TRL). Some of the bound LPL is then internalized and located inside non-coated endocytic vesicles.</text>
</comment>
<evidence type="ECO:0000256" key="3">
    <source>
        <dbReference type="ARBA" id="ARBA00010701"/>
    </source>
</evidence>
<keyword evidence="29" id="KW-1185">Reference proteome</keyword>
<comment type="subunit">
    <text evidence="26">Homodimer. Interacts with APOC2; the interaction activates LPL activity in the presence of lipids.</text>
</comment>
<sequence length="515" mass="57871">MGKETINLFTVWIILGNIFTTFSSDPEGATGVFVNSTATPAPLPTTPEWITNYTDIVSRFSLRSADVPDDDMCYIVAGVPESITECEFKPESQTFIVIHGWTVTGMFESWVPKLVSALYEREPTANVIVVDWLSRANQHYPTSAAYTKLVGRDVAKFVSWLQKELQLPSERLHLLGYSLGAHVAGIAGDLTDHKISRITGLDPAGPTFEHADEQSTLSRGDAQFVDVLHTNTRGSPDRSIGIQRPLGHIDIYPNGGTFQPGCDIQNTLMGIALEGIRGLQNMDQLIKCSHERSIHLFIDSLLNTQQQSTAYRCNSKEAFNKGLCLSCRKNKCNTLGYNVNRVRTARSAKMYLKTRDMMPYKVFHYQVKVHFFCKDKLSFTEQPMQISLFGTHGEKEDIPFVLPVMDANATASFLVTTDADIGDLMMVKLRWEKDTILGWADWWGSSEFYIRRLRVKSGETQSRVIFSVKEGEFASLVRGGEHAVFVKSKEDNESRKERLRHKLKNQGSLYGQDDA</sequence>
<dbReference type="FunFam" id="2.60.60.20:FF:000024">
    <property type="entry name" value="Lipoprotein lipase"/>
    <property type="match status" value="1"/>
</dbReference>
<comment type="similarity">
    <text evidence="3 25">Belongs to the AB hydrolase superfamily. Lipase family.</text>
</comment>
<feature type="signal peptide" evidence="26">
    <location>
        <begin position="1"/>
        <end position="23"/>
    </location>
</feature>